<dbReference type="Gene3D" id="1.10.287.810">
    <property type="entry name" value="Mitochondrial import inner membrane translocase subunit tim13 like domains"/>
    <property type="match status" value="1"/>
</dbReference>
<dbReference type="InterPro" id="IPR050080">
    <property type="entry name" value="RNase_PH"/>
</dbReference>
<dbReference type="GO" id="GO:0071051">
    <property type="term" value="P:poly(A)-dependent snoRNA 3'-end processing"/>
    <property type="evidence" value="ECO:0007669"/>
    <property type="project" value="TreeGrafter"/>
</dbReference>
<feature type="non-terminal residue" evidence="14">
    <location>
        <position position="1"/>
    </location>
</feature>
<comment type="function">
    <text evidence="8">Non-catalytic component of the RNA exosome complex which has 3'-&gt;5' exoribonuclease activity and participates in a multitude of cellular RNA processing and degradation events.</text>
</comment>
<comment type="similarity">
    <text evidence="4">Belongs to the RNase PH family.</text>
</comment>
<dbReference type="InterPro" id="IPR001247">
    <property type="entry name" value="ExoRNase_PH_dom1"/>
</dbReference>
<evidence type="ECO:0000256" key="9">
    <source>
        <dbReference type="ARBA" id="ARBA00062379"/>
    </source>
</evidence>
<accession>A0AA36CR72</accession>
<dbReference type="PANTHER" id="PTHR11953:SF0">
    <property type="entry name" value="EXOSOME COMPLEX COMPONENT RRP41"/>
    <property type="match status" value="1"/>
</dbReference>
<keyword evidence="7" id="KW-0271">Exosome</keyword>
<evidence type="ECO:0000259" key="13">
    <source>
        <dbReference type="Pfam" id="PF03725"/>
    </source>
</evidence>
<dbReference type="InterPro" id="IPR015847">
    <property type="entry name" value="ExoRNase_PH_dom2"/>
</dbReference>
<reference evidence="14" key="1">
    <citation type="submission" date="2023-06" db="EMBL/GenBank/DDBJ databases">
        <authorList>
            <person name="Delattre M."/>
        </authorList>
    </citation>
    <scope>NUCLEOTIDE SEQUENCE</scope>
    <source>
        <strain evidence="14">AF72</strain>
    </source>
</reference>
<dbReference type="GO" id="GO:0005654">
    <property type="term" value="C:nucleoplasm"/>
    <property type="evidence" value="ECO:0007669"/>
    <property type="project" value="UniProtKB-SubCell"/>
</dbReference>
<comment type="subunit">
    <text evidence="9">Component of the RNA exosome complex.</text>
</comment>
<evidence type="ECO:0000256" key="3">
    <source>
        <dbReference type="ARBA" id="ARBA00004642"/>
    </source>
</evidence>
<evidence type="ECO:0000256" key="6">
    <source>
        <dbReference type="ARBA" id="ARBA00022552"/>
    </source>
</evidence>
<dbReference type="GO" id="GO:0003723">
    <property type="term" value="F:RNA binding"/>
    <property type="evidence" value="ECO:0007669"/>
    <property type="project" value="TreeGrafter"/>
</dbReference>
<evidence type="ECO:0000256" key="5">
    <source>
        <dbReference type="ARBA" id="ARBA00022490"/>
    </source>
</evidence>
<evidence type="ECO:0000259" key="11">
    <source>
        <dbReference type="Pfam" id="PF01138"/>
    </source>
</evidence>
<feature type="domain" description="Exoribonuclease phosphorolytic" evidence="13">
    <location>
        <begin position="241"/>
        <end position="305"/>
    </location>
</feature>
<dbReference type="AlphaFoldDB" id="A0AA36CR72"/>
<organism evidence="14 15">
    <name type="scientific">Mesorhabditis spiculigera</name>
    <dbReference type="NCBI Taxonomy" id="96644"/>
    <lineage>
        <taxon>Eukaryota</taxon>
        <taxon>Metazoa</taxon>
        <taxon>Ecdysozoa</taxon>
        <taxon>Nematoda</taxon>
        <taxon>Chromadorea</taxon>
        <taxon>Rhabditida</taxon>
        <taxon>Rhabditina</taxon>
        <taxon>Rhabditomorpha</taxon>
        <taxon>Rhabditoidea</taxon>
        <taxon>Rhabditidae</taxon>
        <taxon>Mesorhabditinae</taxon>
        <taxon>Mesorhabditis</taxon>
    </lineage>
</organism>
<keyword evidence="6" id="KW-0698">rRNA processing</keyword>
<dbReference type="InterPro" id="IPR020568">
    <property type="entry name" value="Ribosomal_Su5_D2-typ_SF"/>
</dbReference>
<dbReference type="SUPFAM" id="SSF144122">
    <property type="entry name" value="Tim10-like"/>
    <property type="match status" value="1"/>
</dbReference>
<dbReference type="GO" id="GO:0006364">
    <property type="term" value="P:rRNA processing"/>
    <property type="evidence" value="ECO:0007669"/>
    <property type="project" value="UniProtKB-KW"/>
</dbReference>
<dbReference type="GO" id="GO:0000176">
    <property type="term" value="C:nuclear exosome (RNase complex)"/>
    <property type="evidence" value="ECO:0007669"/>
    <property type="project" value="TreeGrafter"/>
</dbReference>
<keyword evidence="15" id="KW-1185">Reference proteome</keyword>
<dbReference type="GO" id="GO:0034475">
    <property type="term" value="P:U4 snRNA 3'-end processing"/>
    <property type="evidence" value="ECO:0007669"/>
    <property type="project" value="TreeGrafter"/>
</dbReference>
<dbReference type="Pfam" id="PF01138">
    <property type="entry name" value="RNase_PH"/>
    <property type="match status" value="1"/>
</dbReference>
<keyword evidence="5" id="KW-0963">Cytoplasm</keyword>
<proteinExistence type="inferred from homology"/>
<dbReference type="SUPFAM" id="SSF54211">
    <property type="entry name" value="Ribosomal protein S5 domain 2-like"/>
    <property type="match status" value="1"/>
</dbReference>
<dbReference type="Pfam" id="PF03725">
    <property type="entry name" value="RNase_PH_C"/>
    <property type="match status" value="1"/>
</dbReference>
<dbReference type="Proteomes" id="UP001177023">
    <property type="component" value="Unassembled WGS sequence"/>
</dbReference>
<feature type="domain" description="Exoribonuclease phosphorolytic" evidence="11">
    <location>
        <begin position="104"/>
        <end position="237"/>
    </location>
</feature>
<evidence type="ECO:0000256" key="2">
    <source>
        <dbReference type="ARBA" id="ARBA00004604"/>
    </source>
</evidence>
<evidence type="ECO:0000256" key="10">
    <source>
        <dbReference type="ARBA" id="ARBA00073078"/>
    </source>
</evidence>
<dbReference type="InterPro" id="IPR004217">
    <property type="entry name" value="Tim10-like"/>
</dbReference>
<dbReference type="FunFam" id="3.30.230.70:FF:000004">
    <property type="entry name" value="Exosome complex component Rrp41"/>
    <property type="match status" value="1"/>
</dbReference>
<dbReference type="GO" id="GO:0000177">
    <property type="term" value="C:cytoplasmic exosome (RNase complex)"/>
    <property type="evidence" value="ECO:0007669"/>
    <property type="project" value="TreeGrafter"/>
</dbReference>
<gene>
    <name evidence="14" type="ORF">MSPICULIGERA_LOCUS10927</name>
</gene>
<name>A0AA36CR72_9BILA</name>
<dbReference type="InterPro" id="IPR035427">
    <property type="entry name" value="Tim10-like_dom_sf"/>
</dbReference>
<feature type="domain" description="Tim10-like" evidence="12">
    <location>
        <begin position="3"/>
        <end position="64"/>
    </location>
</feature>
<dbReference type="Pfam" id="PF02953">
    <property type="entry name" value="zf-Tim10_DDP"/>
    <property type="match status" value="1"/>
</dbReference>
<evidence type="ECO:0000259" key="12">
    <source>
        <dbReference type="Pfam" id="PF02953"/>
    </source>
</evidence>
<dbReference type="SUPFAM" id="SSF55666">
    <property type="entry name" value="Ribonuclease PH domain 2-like"/>
    <property type="match status" value="1"/>
</dbReference>
<dbReference type="EMBL" id="CATQJA010002600">
    <property type="protein sequence ID" value="CAJ0572543.1"/>
    <property type="molecule type" value="Genomic_DNA"/>
</dbReference>
<comment type="subcellular location">
    <subcellularLocation>
        <location evidence="1">Cytoplasm</location>
    </subcellularLocation>
    <subcellularLocation>
        <location evidence="2">Nucleus</location>
        <location evidence="2">Nucleolus</location>
    </subcellularLocation>
    <subcellularLocation>
        <location evidence="3">Nucleus</location>
        <location evidence="3">Nucleoplasm</location>
    </subcellularLocation>
</comment>
<dbReference type="InterPro" id="IPR036345">
    <property type="entry name" value="ExoRNase_PH_dom2_sf"/>
</dbReference>
<evidence type="ECO:0000256" key="4">
    <source>
        <dbReference type="ARBA" id="ARBA00006678"/>
    </source>
</evidence>
<evidence type="ECO:0000256" key="7">
    <source>
        <dbReference type="ARBA" id="ARBA00022835"/>
    </source>
</evidence>
<evidence type="ECO:0000256" key="8">
    <source>
        <dbReference type="ARBA" id="ARBA00058393"/>
    </source>
</evidence>
<evidence type="ECO:0000256" key="1">
    <source>
        <dbReference type="ARBA" id="ARBA00004496"/>
    </source>
</evidence>
<comment type="caution">
    <text evidence="14">The sequence shown here is derived from an EMBL/GenBank/DDBJ whole genome shotgun (WGS) entry which is preliminary data.</text>
</comment>
<dbReference type="GO" id="GO:0071028">
    <property type="term" value="P:nuclear mRNA surveillance"/>
    <property type="evidence" value="ECO:0007669"/>
    <property type="project" value="TreeGrafter"/>
</dbReference>
<sequence length="895" mass="99680">MNQIQDLGQLREFLTVYNTLTERCFRDCISEFNVHKPVPQEQDCVTKCIEKSMRVNRRLMLSFADLGPKLLFKQGEPTATEAVKIASAAVNEHGFRADGRKPLQIRNISTQMGIDSQSDGSAYFVQGNTQVICHIYGPREPTQRGRVKEDRAFINCHYERFLKGRSNIQGGKRRRPGKERKAGDVERLVEKTFETVIFTENYPKTQIDIHLMVLEEDGSVLSTCINAASLALCDAGVAMKGVVSAITCGMAEGKPICDLNNREENDLVPRVTLATISGQDEVVITELQNRVHIDSLTALLETGKASASAPADGFGSFVDDLLKDRPALQNGHSSGRIDPEGFATKKAEVEAASELSVGQAVSYLLYASQYGIPKERVHLAESVAAKSGSVQAKQQIEKLKLHDLCHSLSVLLEAGLTKSKTYEALVSLCAEALKENRSAADSSSLIRVLSISGTHTNGLPEDLYHGLCGELSKSIRTIETPAGLLGALKVAKFASGEEMKEFMDLIAERAPQFFPVMTLAERVSFIKHLADQKCRYMPLLNPLIAQISKSSETLSLKQCVSLLASTGTLSLYDARLFIRIVSDLTKDSAPDFTTWEQVTSLGDNLSRRRIVDQRVWKKLSRSAVKIFDEKQRREASRFLTAMARVGVTNEDGVELAQRLATSLDKTQAPSETVWVHLLFTLAYYGVLPGNLAESVLTPVFFAQLRKAHTKKDDRNYLHTLCELMLINSYVKHFIPGYKGPTLDIESVVDFKALTPLIRKNKYGNLDQPLLLQVLHLVMPADYLHPSYLSNTGLFIDTEVKPQKNSTTCIPVKYWEKDGSRTRPIIYYRWNNLAFSLGLEASKNSGPEERLLGMDQLALQLLKKEGYDPIVIFEPDFLPLDSVSKKSDYLKKRIYN</sequence>
<dbReference type="InterPro" id="IPR027408">
    <property type="entry name" value="PNPase/RNase_PH_dom_sf"/>
</dbReference>
<evidence type="ECO:0000313" key="14">
    <source>
        <dbReference type="EMBL" id="CAJ0572543.1"/>
    </source>
</evidence>
<protein>
    <recommendedName>
        <fullName evidence="10">Putative exosome complex component RRP41</fullName>
    </recommendedName>
</protein>
<dbReference type="GO" id="GO:0016075">
    <property type="term" value="P:rRNA catabolic process"/>
    <property type="evidence" value="ECO:0007669"/>
    <property type="project" value="TreeGrafter"/>
</dbReference>
<dbReference type="GO" id="GO:0005730">
    <property type="term" value="C:nucleolus"/>
    <property type="evidence" value="ECO:0007669"/>
    <property type="project" value="UniProtKB-SubCell"/>
</dbReference>
<evidence type="ECO:0000313" key="15">
    <source>
        <dbReference type="Proteomes" id="UP001177023"/>
    </source>
</evidence>
<dbReference type="PANTHER" id="PTHR11953">
    <property type="entry name" value="EXOSOME COMPLEX COMPONENT"/>
    <property type="match status" value="1"/>
</dbReference>
<dbReference type="Gene3D" id="3.30.230.70">
    <property type="entry name" value="GHMP Kinase, N-terminal domain"/>
    <property type="match status" value="1"/>
</dbReference>